<dbReference type="NCBIfam" id="NF004012">
    <property type="entry name" value="PRK05477.1-2"/>
    <property type="match status" value="1"/>
</dbReference>
<dbReference type="Pfam" id="PF02934">
    <property type="entry name" value="GatB_N"/>
    <property type="match status" value="1"/>
</dbReference>
<dbReference type="PANTHER" id="PTHR11659">
    <property type="entry name" value="GLUTAMYL-TRNA GLN AMIDOTRANSFERASE SUBUNIT B MITOCHONDRIAL AND PROKARYOTIC PET112-RELATED"/>
    <property type="match status" value="1"/>
</dbReference>
<dbReference type="EMBL" id="JAMQBK010000008">
    <property type="protein sequence ID" value="MCM2369427.1"/>
    <property type="molecule type" value="Genomic_DNA"/>
</dbReference>
<comment type="catalytic activity">
    <reaction evidence="9 11">
        <text>L-aspartyl-tRNA(Asn) + L-glutamine + ATP + H2O = L-asparaginyl-tRNA(Asn) + L-glutamate + ADP + phosphate + 2 H(+)</text>
        <dbReference type="Rhea" id="RHEA:14513"/>
        <dbReference type="Rhea" id="RHEA-COMP:9674"/>
        <dbReference type="Rhea" id="RHEA-COMP:9677"/>
        <dbReference type="ChEBI" id="CHEBI:15377"/>
        <dbReference type="ChEBI" id="CHEBI:15378"/>
        <dbReference type="ChEBI" id="CHEBI:29985"/>
        <dbReference type="ChEBI" id="CHEBI:30616"/>
        <dbReference type="ChEBI" id="CHEBI:43474"/>
        <dbReference type="ChEBI" id="CHEBI:58359"/>
        <dbReference type="ChEBI" id="CHEBI:78515"/>
        <dbReference type="ChEBI" id="CHEBI:78516"/>
        <dbReference type="ChEBI" id="CHEBI:456216"/>
    </reaction>
</comment>
<evidence type="ECO:0000256" key="8">
    <source>
        <dbReference type="ARBA" id="ARBA00024799"/>
    </source>
</evidence>
<dbReference type="InterPro" id="IPR004413">
    <property type="entry name" value="GatB"/>
</dbReference>
<evidence type="ECO:0000256" key="3">
    <source>
        <dbReference type="ARBA" id="ARBA00016923"/>
    </source>
</evidence>
<keyword evidence="5 11" id="KW-0547">Nucleotide-binding</keyword>
<dbReference type="NCBIfam" id="TIGR00133">
    <property type="entry name" value="gatB"/>
    <property type="match status" value="1"/>
</dbReference>
<evidence type="ECO:0000313" key="14">
    <source>
        <dbReference type="Proteomes" id="UP001202961"/>
    </source>
</evidence>
<comment type="subunit">
    <text evidence="2 11">Heterotrimer of A, B and C subunits.</text>
</comment>
<feature type="domain" description="Asn/Gln amidotransferase" evidence="12">
    <location>
        <begin position="350"/>
        <end position="495"/>
    </location>
</feature>
<evidence type="ECO:0000256" key="7">
    <source>
        <dbReference type="ARBA" id="ARBA00022917"/>
    </source>
</evidence>
<dbReference type="Proteomes" id="UP001202961">
    <property type="component" value="Unassembled WGS sequence"/>
</dbReference>
<dbReference type="InterPro" id="IPR003789">
    <property type="entry name" value="Asn/Gln_tRNA_amidoTrase-B-like"/>
</dbReference>
<protein>
    <recommendedName>
        <fullName evidence="3 11">Aspartyl/glutamyl-tRNA(Asn/Gln) amidotransferase subunit B</fullName>
        <shortName evidence="11">Asp/Glu-ADT subunit B</shortName>
        <ecNumber evidence="11">6.3.5.-</ecNumber>
    </recommendedName>
</protein>
<dbReference type="EC" id="6.3.5.-" evidence="11"/>
<keyword evidence="4 11" id="KW-0436">Ligase</keyword>
<comment type="function">
    <text evidence="8 11">Allows the formation of correctly charged Asn-tRNA(Asn) or Gln-tRNA(Gln) through the transamidation of misacylated Asp-tRNA(Asn) or Glu-tRNA(Gln) in organisms which lack either or both of asparaginyl-tRNA or glutaminyl-tRNA synthetases. The reaction takes place in the presence of glutamine and ATP through an activated phospho-Asp-tRNA(Asn) or phospho-Glu-tRNA(Gln).</text>
</comment>
<dbReference type="SUPFAM" id="SSF55931">
    <property type="entry name" value="Glutamine synthetase/guanido kinase"/>
    <property type="match status" value="1"/>
</dbReference>
<keyword evidence="14" id="KW-1185">Reference proteome</keyword>
<dbReference type="PANTHER" id="PTHR11659:SF0">
    <property type="entry name" value="GLUTAMYL-TRNA(GLN) AMIDOTRANSFERASE SUBUNIT B, MITOCHONDRIAL"/>
    <property type="match status" value="1"/>
</dbReference>
<organism evidence="13 14">
    <name type="scientific">Aporhodopirellula aestuarii</name>
    <dbReference type="NCBI Taxonomy" id="2950107"/>
    <lineage>
        <taxon>Bacteria</taxon>
        <taxon>Pseudomonadati</taxon>
        <taxon>Planctomycetota</taxon>
        <taxon>Planctomycetia</taxon>
        <taxon>Pirellulales</taxon>
        <taxon>Pirellulaceae</taxon>
        <taxon>Aporhodopirellula</taxon>
    </lineage>
</organism>
<name>A0ABT0TXV4_9BACT</name>
<reference evidence="13 14" key="1">
    <citation type="journal article" date="2022" name="Syst. Appl. Microbiol.">
        <title>Rhodopirellula aestuarii sp. nov., a novel member of the genus Rhodopirellula isolated from brackish sediments collected in the Tagus River estuary, Portugal.</title>
        <authorList>
            <person name="Vitorino I.R."/>
            <person name="Klimek D."/>
            <person name="Calusinska M."/>
            <person name="Lobo-da-Cunha A."/>
            <person name="Vasconcelos V."/>
            <person name="Lage O.M."/>
        </authorList>
    </citation>
    <scope>NUCLEOTIDE SEQUENCE [LARGE SCALE GENOMIC DNA]</scope>
    <source>
        <strain evidence="13 14">ICT_H3.1</strain>
    </source>
</reference>
<dbReference type="Gene3D" id="1.10.10.410">
    <property type="match status" value="1"/>
</dbReference>
<dbReference type="InterPro" id="IPR018027">
    <property type="entry name" value="Asn/Gln_amidotransferase"/>
</dbReference>
<keyword evidence="7 11" id="KW-0648">Protein biosynthesis</keyword>
<dbReference type="RefSeq" id="WP_250927093.1">
    <property type="nucleotide sequence ID" value="NZ_JAMQBK010000008.1"/>
</dbReference>
<gene>
    <name evidence="11 13" type="primary">gatB</name>
    <name evidence="13" type="ORF">NB063_02205</name>
</gene>
<dbReference type="InterPro" id="IPR014746">
    <property type="entry name" value="Gln_synth/guanido_kin_cat_dom"/>
</dbReference>
<accession>A0ABT0TXV4</accession>
<evidence type="ECO:0000256" key="1">
    <source>
        <dbReference type="ARBA" id="ARBA00005306"/>
    </source>
</evidence>
<comment type="similarity">
    <text evidence="1 11">Belongs to the GatB/GatE family. GatB subfamily.</text>
</comment>
<evidence type="ECO:0000256" key="5">
    <source>
        <dbReference type="ARBA" id="ARBA00022741"/>
    </source>
</evidence>
<evidence type="ECO:0000256" key="4">
    <source>
        <dbReference type="ARBA" id="ARBA00022598"/>
    </source>
</evidence>
<dbReference type="SMART" id="SM00845">
    <property type="entry name" value="GatB_Yqey"/>
    <property type="match status" value="1"/>
</dbReference>
<dbReference type="InterPro" id="IPR017959">
    <property type="entry name" value="Asn/Gln-tRNA_amidoTrfase_suB/E"/>
</dbReference>
<sequence>MPTTQRLALNKYPVTVIIGLEVHVQLKTKTKLFCGCTTQFGMPANTQVCPVCLGMPGALPVINREAIKLSVRTGLALNCDIPPLTKWDRKQYFYPDLPKGYQISQFDLPICADGFIEIADPADPDNTRRIGIVRAHLEEDAGKSMHDESAGISDSKIDLNRCGTPLLEIVSQPDIRSADEAKACLNELKLLLTHLGVSDCEMQQGSLRVDANVNLHLDVDGKKVATPIVEIKNLNSFRNVGRALDYEVERQLIAWEDTGQTIDDAPKRTFGWDDASERTFPQREKEESADYRYFPDPDLLPVRLPREYVEEIGQTLGELPAVARTRLQDQYDLKLYDADVIVNQGPDVIAYFETAAARSGDARKTSAWMMQDVMRTMKERNLDVGDFPIPAERLGALVHQIVDGKLDNARARDVFEYLLEHDDNVDAAMSALGIESVNEDDLVELCRELLAENPQVITDVKDGKQQAVGALIGKARARNPNANPKVVRQTLLDLIAQA</sequence>
<evidence type="ECO:0000256" key="11">
    <source>
        <dbReference type="HAMAP-Rule" id="MF_00121"/>
    </source>
</evidence>
<evidence type="ECO:0000259" key="12">
    <source>
        <dbReference type="SMART" id="SM00845"/>
    </source>
</evidence>
<evidence type="ECO:0000256" key="10">
    <source>
        <dbReference type="ARBA" id="ARBA00047913"/>
    </source>
</evidence>
<keyword evidence="6 11" id="KW-0067">ATP-binding</keyword>
<comment type="caution">
    <text evidence="13">The sequence shown here is derived from an EMBL/GenBank/DDBJ whole genome shotgun (WGS) entry which is preliminary data.</text>
</comment>
<dbReference type="NCBIfam" id="NF004014">
    <property type="entry name" value="PRK05477.1-4"/>
    <property type="match status" value="1"/>
</dbReference>
<evidence type="ECO:0000256" key="6">
    <source>
        <dbReference type="ARBA" id="ARBA00022840"/>
    </source>
</evidence>
<dbReference type="HAMAP" id="MF_00121">
    <property type="entry name" value="GatB"/>
    <property type="match status" value="1"/>
</dbReference>
<dbReference type="InterPro" id="IPR023168">
    <property type="entry name" value="GatB_Yqey_C_2"/>
</dbReference>
<dbReference type="InterPro" id="IPR006075">
    <property type="entry name" value="Asn/Gln-tRNA_Trfase_suB/E_cat"/>
</dbReference>
<evidence type="ECO:0000256" key="9">
    <source>
        <dbReference type="ARBA" id="ARBA00047380"/>
    </source>
</evidence>
<evidence type="ECO:0000256" key="2">
    <source>
        <dbReference type="ARBA" id="ARBA00011123"/>
    </source>
</evidence>
<dbReference type="InterPro" id="IPR017958">
    <property type="entry name" value="Gln-tRNA_amidoTrfase_suB_CS"/>
</dbReference>
<comment type="catalytic activity">
    <reaction evidence="10 11">
        <text>L-glutamyl-tRNA(Gln) + L-glutamine + ATP + H2O = L-glutaminyl-tRNA(Gln) + L-glutamate + ADP + phosphate + H(+)</text>
        <dbReference type="Rhea" id="RHEA:17521"/>
        <dbReference type="Rhea" id="RHEA-COMP:9681"/>
        <dbReference type="Rhea" id="RHEA-COMP:9684"/>
        <dbReference type="ChEBI" id="CHEBI:15377"/>
        <dbReference type="ChEBI" id="CHEBI:15378"/>
        <dbReference type="ChEBI" id="CHEBI:29985"/>
        <dbReference type="ChEBI" id="CHEBI:30616"/>
        <dbReference type="ChEBI" id="CHEBI:43474"/>
        <dbReference type="ChEBI" id="CHEBI:58359"/>
        <dbReference type="ChEBI" id="CHEBI:78520"/>
        <dbReference type="ChEBI" id="CHEBI:78521"/>
        <dbReference type="ChEBI" id="CHEBI:456216"/>
    </reaction>
</comment>
<proteinExistence type="inferred from homology"/>
<evidence type="ECO:0000313" key="13">
    <source>
        <dbReference type="EMBL" id="MCM2369427.1"/>
    </source>
</evidence>
<dbReference type="SUPFAM" id="SSF89095">
    <property type="entry name" value="GatB/YqeY motif"/>
    <property type="match status" value="1"/>
</dbReference>
<dbReference type="PROSITE" id="PS01234">
    <property type="entry name" value="GATB"/>
    <property type="match status" value="1"/>
</dbReference>
<dbReference type="Pfam" id="PF02637">
    <property type="entry name" value="GatB_Yqey"/>
    <property type="match status" value="1"/>
</dbReference>